<keyword evidence="2" id="KW-1185">Reference proteome</keyword>
<dbReference type="HOGENOM" id="CLU_162065_1_1_9"/>
<dbReference type="InterPro" id="IPR021415">
    <property type="entry name" value="SAV0927-like"/>
</dbReference>
<evidence type="ECO:0008006" key="3">
    <source>
        <dbReference type="Google" id="ProtNLM"/>
    </source>
</evidence>
<comment type="caution">
    <text evidence="1">The sequence shown here is derived from an EMBL/GenBank/DDBJ whole genome shotgun (WGS) entry which is preliminary data.</text>
</comment>
<evidence type="ECO:0000313" key="2">
    <source>
        <dbReference type="Proteomes" id="UP000029278"/>
    </source>
</evidence>
<dbReference type="Proteomes" id="UP000029278">
    <property type="component" value="Unassembled WGS sequence"/>
</dbReference>
<dbReference type="AlphaFoldDB" id="A0A090ZCI1"/>
<evidence type="ECO:0000313" key="1">
    <source>
        <dbReference type="EMBL" id="KFN08078.1"/>
    </source>
</evidence>
<proteinExistence type="predicted"/>
<dbReference type="EMBL" id="JMQA01000030">
    <property type="protein sequence ID" value="KFN08078.1"/>
    <property type="molecule type" value="Genomic_DNA"/>
</dbReference>
<accession>A0A090ZCI1</accession>
<name>A0A090ZCI1_PAEMA</name>
<organism evidence="1 2">
    <name type="scientific">Paenibacillus macerans</name>
    <name type="common">Bacillus macerans</name>
    <dbReference type="NCBI Taxonomy" id="44252"/>
    <lineage>
        <taxon>Bacteria</taxon>
        <taxon>Bacillati</taxon>
        <taxon>Bacillota</taxon>
        <taxon>Bacilli</taxon>
        <taxon>Bacillales</taxon>
        <taxon>Paenibacillaceae</taxon>
        <taxon>Paenibacillus</taxon>
    </lineage>
</organism>
<dbReference type="PATRIC" id="fig|44252.3.peg.3456"/>
<reference evidence="1 2" key="1">
    <citation type="submission" date="2014-04" db="EMBL/GenBank/DDBJ databases">
        <authorList>
            <person name="Bishop-Lilly K.A."/>
            <person name="Broomall S.M."/>
            <person name="Chain P.S."/>
            <person name="Chertkov O."/>
            <person name="Coyne S.R."/>
            <person name="Daligault H.E."/>
            <person name="Davenport K.W."/>
            <person name="Erkkila T."/>
            <person name="Frey K.G."/>
            <person name="Gibbons H.S."/>
            <person name="Gu W."/>
            <person name="Jaissle J."/>
            <person name="Johnson S.L."/>
            <person name="Koroleva G.I."/>
            <person name="Ladner J.T."/>
            <person name="Lo C.-C."/>
            <person name="Minogue T.D."/>
            <person name="Munk C."/>
            <person name="Palacios G.F."/>
            <person name="Redden C.L."/>
            <person name="Rosenzweig C.N."/>
            <person name="Scholz M.B."/>
            <person name="Teshima H."/>
            <person name="Xu Y."/>
        </authorList>
    </citation>
    <scope>NUCLEOTIDE SEQUENCE [LARGE SCALE GENOMIC DNA]</scope>
    <source>
        <strain evidence="1 2">8244</strain>
    </source>
</reference>
<sequence>MMSQPNPHKDLDFLSDSTEDTSTRFVTFIGSSLRRFDLAVTTTNRFYGKKLVTDLQSGKTAILGTDDLDEEGYLEHVYGLDEEEAEEMRSFLYQVVGDAYFTD</sequence>
<dbReference type="STRING" id="44252.DJ90_3328"/>
<gene>
    <name evidence="1" type="ORF">DJ90_3328</name>
</gene>
<protein>
    <recommendedName>
        <fullName evidence="3">DUF3055 family protein</fullName>
    </recommendedName>
</protein>
<dbReference type="Pfam" id="PF11256">
    <property type="entry name" value="SAV0927-like"/>
    <property type="match status" value="1"/>
</dbReference>